<dbReference type="Gene3D" id="2.60.40.1120">
    <property type="entry name" value="Carboxypeptidase-like, regulatory domain"/>
    <property type="match status" value="1"/>
</dbReference>
<proteinExistence type="predicted"/>
<dbReference type="Pfam" id="PF13715">
    <property type="entry name" value="CarbopepD_reg_2"/>
    <property type="match status" value="1"/>
</dbReference>
<feature type="compositionally biased region" description="Low complexity" evidence="1">
    <location>
        <begin position="386"/>
        <end position="397"/>
    </location>
</feature>
<dbReference type="SUPFAM" id="SSF56935">
    <property type="entry name" value="Porins"/>
    <property type="match status" value="1"/>
</dbReference>
<protein>
    <recommendedName>
        <fullName evidence="3">Outer membrane protein beta-barrel domain-containing protein</fullName>
    </recommendedName>
</protein>
<evidence type="ECO:0000313" key="4">
    <source>
        <dbReference type="EMBL" id="TCD05934.1"/>
    </source>
</evidence>
<sequence length="888" mass="99247">MPNINISMRAPTKSILLFFLTAALYTNSAAQNYSIKGIVIDTTGQSLPGAVVRIKSGNDSSAVSTNPDGTFLFSKFKSSQFTLSAAFIGYDVYIKAYVINNGTSINITDIKLKPSSNTLDGVVISGTPPVRVTQDTVSFNAKAFPVREGDAVDEMLKKLPGIKADKDGNVTSQGSPVTKIRVNGKDFFGTDVATAIKNLPADIIKNLQFVDDYGDQAKLTGIKTGEPEKILNLTIEEDKKKGYFARASAGVGNSDRYNANLRGNSMKGEQQISFDGTLANANMRGGGGDGITTRNAAGLNYKNEFNSKLSADAGYNFTNDKNNTISSTYTLNILQDSAQNPINRFEDARGNNNADNYNHWFGGNLEYKIDTMNYLKISPNFSYNTGSGNNTGGSLTTQDNLLTRRDSRNSDNSSNFNGRINMFYNHKFSKKGRNLSAWGNINYANGENNRDVYNKYLNTNASVVDSLIQNQLNNQNNRSLNLNVGASYMEPLWAKIFLEVNYSWNRSSTNSSKDTYDGVGGSQLFNPDLSNIYDYQFITNKAGLNYRYIGEKLNYTLGVSAQPVLLKGQNLGNNVETTSRSFNLIPSGRFSYKFSYQQSLDVNYWGRNNQPGFQQLQPISDNSNLQNIITGNPDLKPEFVHSFSAHYKQADWSAGKVLLANFKYESTNDRIVTIKRRVPGTVNQLTTYTNTDGFYTMQGDYNISKPLSPERKYTIGYSGSGQLNNNISFTDDNRIDAKNVSWRQELEFRVDLKDIVNFEIETSYSQNSTHYSSATFTDRRSNRFEYGIEGRNYFFKDLTIGYDFTKQVNSGFDNGITRNPTLLRLSMEYKFMKKNMAALRIEGFDLFDQNSGISRDVFDNVIVDRQVNRLGRYFMLSLIYRVQKFGGS</sequence>
<dbReference type="Proteomes" id="UP000291485">
    <property type="component" value="Unassembled WGS sequence"/>
</dbReference>
<feature type="signal peptide" evidence="2">
    <location>
        <begin position="1"/>
        <end position="29"/>
    </location>
</feature>
<dbReference type="OrthoDB" id="1086219at2"/>
<dbReference type="EMBL" id="SJSN01000012">
    <property type="protein sequence ID" value="TCD05934.1"/>
    <property type="molecule type" value="Genomic_DNA"/>
</dbReference>
<evidence type="ECO:0000256" key="1">
    <source>
        <dbReference type="SAM" id="MobiDB-lite"/>
    </source>
</evidence>
<comment type="caution">
    <text evidence="4">The sequence shown here is derived from an EMBL/GenBank/DDBJ whole genome shotgun (WGS) entry which is preliminary data.</text>
</comment>
<reference evidence="4 5" key="1">
    <citation type="submission" date="2019-02" db="EMBL/GenBank/DDBJ databases">
        <title>Pedobacter sp. RP-3-11 sp. nov., isolated from Arctic soil.</title>
        <authorList>
            <person name="Dahal R.H."/>
        </authorList>
    </citation>
    <scope>NUCLEOTIDE SEQUENCE [LARGE SCALE GENOMIC DNA]</scope>
    <source>
        <strain evidence="4 5">RP-3-11</strain>
    </source>
</reference>
<evidence type="ECO:0000313" key="5">
    <source>
        <dbReference type="Proteomes" id="UP000291485"/>
    </source>
</evidence>
<gene>
    <name evidence="4" type="ORF">EZ449_15875</name>
</gene>
<dbReference type="Pfam" id="PF14905">
    <property type="entry name" value="OMP_b-brl_3"/>
    <property type="match status" value="1"/>
</dbReference>
<dbReference type="InterPro" id="IPR008969">
    <property type="entry name" value="CarboxyPept-like_regulatory"/>
</dbReference>
<accession>A0A4R0P2H9</accession>
<dbReference type="AlphaFoldDB" id="A0A4R0P2H9"/>
<evidence type="ECO:0000259" key="3">
    <source>
        <dbReference type="Pfam" id="PF14905"/>
    </source>
</evidence>
<dbReference type="InterPro" id="IPR041700">
    <property type="entry name" value="OMP_b-brl_3"/>
</dbReference>
<feature type="domain" description="Outer membrane protein beta-barrel" evidence="3">
    <location>
        <begin position="426"/>
        <end position="880"/>
    </location>
</feature>
<feature type="chain" id="PRO_5020901278" description="Outer membrane protein beta-barrel domain-containing protein" evidence="2">
    <location>
        <begin position="30"/>
        <end position="888"/>
    </location>
</feature>
<dbReference type="SUPFAM" id="SSF49464">
    <property type="entry name" value="Carboxypeptidase regulatory domain-like"/>
    <property type="match status" value="1"/>
</dbReference>
<keyword evidence="2" id="KW-0732">Signal</keyword>
<organism evidence="4 5">
    <name type="scientific">Pedobacter frigidisoli</name>
    <dbReference type="NCBI Taxonomy" id="2530455"/>
    <lineage>
        <taxon>Bacteria</taxon>
        <taxon>Pseudomonadati</taxon>
        <taxon>Bacteroidota</taxon>
        <taxon>Sphingobacteriia</taxon>
        <taxon>Sphingobacteriales</taxon>
        <taxon>Sphingobacteriaceae</taxon>
        <taxon>Pedobacter</taxon>
    </lineage>
</organism>
<keyword evidence="5" id="KW-1185">Reference proteome</keyword>
<feature type="region of interest" description="Disordered" evidence="1">
    <location>
        <begin position="386"/>
        <end position="415"/>
    </location>
</feature>
<evidence type="ECO:0000256" key="2">
    <source>
        <dbReference type="SAM" id="SignalP"/>
    </source>
</evidence>
<name>A0A4R0P2H9_9SPHI</name>